<proteinExistence type="predicted"/>
<gene>
    <name evidence="3" type="ORF">UFOVP1304_40</name>
</gene>
<organism evidence="3">
    <name type="scientific">uncultured Caudovirales phage</name>
    <dbReference type="NCBI Taxonomy" id="2100421"/>
    <lineage>
        <taxon>Viruses</taxon>
        <taxon>Duplodnaviria</taxon>
        <taxon>Heunggongvirae</taxon>
        <taxon>Uroviricota</taxon>
        <taxon>Caudoviricetes</taxon>
        <taxon>Peduoviridae</taxon>
        <taxon>Maltschvirus</taxon>
        <taxon>Maltschvirus maltsch</taxon>
    </lineage>
</organism>
<sequence length="303" mass="34437">MSLPRAVIEADEKATRLHEELLKSQQPPEQTEETDESIDNTMEESVQISGVQPDPRDDSRELSTKDSYEHRFRVLQGKYNSEVPRLSAENKELKGTLRSVQDQLDEIKASKDAKPLVGPEEIEEYGEGLIDVARRIAREELSAKDLKIKKLEDKLDTLEGHTNKSAERDFYSMLSAKVPDWEKINGNKAFHSWLDANDELTGFRRQELLSDAERTRDTDRVAKFFTAFKRTSKKQVDDSSLALETQLTPSNTRTPNTPTGKKIWTRAEIGEFYKNARSGKISDKDTVAIESDIHAASVEGRIR</sequence>
<reference evidence="3" key="1">
    <citation type="submission" date="2020-05" db="EMBL/GenBank/DDBJ databases">
        <authorList>
            <person name="Chiriac C."/>
            <person name="Salcher M."/>
            <person name="Ghai R."/>
            <person name="Kavagutti S V."/>
        </authorList>
    </citation>
    <scope>NUCLEOTIDE SEQUENCE</scope>
</reference>
<accession>A0A6J5RSK2</accession>
<protein>
    <submittedName>
        <fullName evidence="3">Uncharacterized protein</fullName>
    </submittedName>
</protein>
<feature type="coiled-coil region" evidence="1">
    <location>
        <begin position="83"/>
        <end position="110"/>
    </location>
</feature>
<evidence type="ECO:0000256" key="1">
    <source>
        <dbReference type="SAM" id="Coils"/>
    </source>
</evidence>
<keyword evidence="1" id="KW-0175">Coiled coil</keyword>
<evidence type="ECO:0000256" key="2">
    <source>
        <dbReference type="SAM" id="MobiDB-lite"/>
    </source>
</evidence>
<name>A0A6J5RSK2_9CAUD</name>
<feature type="coiled-coil region" evidence="1">
    <location>
        <begin position="134"/>
        <end position="168"/>
    </location>
</feature>
<feature type="compositionally biased region" description="Basic and acidic residues" evidence="2">
    <location>
        <begin position="54"/>
        <end position="67"/>
    </location>
</feature>
<feature type="compositionally biased region" description="Acidic residues" evidence="2">
    <location>
        <begin position="30"/>
        <end position="42"/>
    </location>
</feature>
<feature type="region of interest" description="Disordered" evidence="2">
    <location>
        <begin position="20"/>
        <end position="67"/>
    </location>
</feature>
<evidence type="ECO:0000313" key="3">
    <source>
        <dbReference type="EMBL" id="CAB4197166.1"/>
    </source>
</evidence>
<dbReference type="EMBL" id="LR797253">
    <property type="protein sequence ID" value="CAB4197166.1"/>
    <property type="molecule type" value="Genomic_DNA"/>
</dbReference>